<gene>
    <name evidence="2" type="ORF">FWK35_00005670</name>
</gene>
<feature type="transmembrane region" description="Helical" evidence="1">
    <location>
        <begin position="38"/>
        <end position="61"/>
    </location>
</feature>
<evidence type="ECO:0000313" key="2">
    <source>
        <dbReference type="EMBL" id="KAF0765606.1"/>
    </source>
</evidence>
<protein>
    <submittedName>
        <fullName evidence="2">Uncharacterized protein</fullName>
    </submittedName>
</protein>
<keyword evidence="3" id="KW-1185">Reference proteome</keyword>
<feature type="non-terminal residue" evidence="2">
    <location>
        <position position="1"/>
    </location>
</feature>
<keyword evidence="1" id="KW-1133">Transmembrane helix</keyword>
<sequence length="76" mass="9027">VIKVIPNIDPRKNSLFTNSGLNSHLPYIYNNAGERYFLLQYILVFLLYVVYRLFLHAICGLPHTRRLPRRLTISFY</sequence>
<dbReference type="AlphaFoldDB" id="A0A6G0Z5Q0"/>
<proteinExistence type="predicted"/>
<keyword evidence="1" id="KW-0472">Membrane</keyword>
<evidence type="ECO:0000256" key="1">
    <source>
        <dbReference type="SAM" id="Phobius"/>
    </source>
</evidence>
<comment type="caution">
    <text evidence="2">The sequence shown here is derived from an EMBL/GenBank/DDBJ whole genome shotgun (WGS) entry which is preliminary data.</text>
</comment>
<evidence type="ECO:0000313" key="3">
    <source>
        <dbReference type="Proteomes" id="UP000478052"/>
    </source>
</evidence>
<reference evidence="2 3" key="1">
    <citation type="submission" date="2019-08" db="EMBL/GenBank/DDBJ databases">
        <title>Whole genome of Aphis craccivora.</title>
        <authorList>
            <person name="Voronova N.V."/>
            <person name="Shulinski R.S."/>
            <person name="Bandarenka Y.V."/>
            <person name="Zhorov D.G."/>
            <person name="Warner D."/>
        </authorList>
    </citation>
    <scope>NUCLEOTIDE SEQUENCE [LARGE SCALE GENOMIC DNA]</scope>
    <source>
        <strain evidence="2">180601</strain>
        <tissue evidence="2">Whole Body</tissue>
    </source>
</reference>
<accession>A0A6G0Z5Q0</accession>
<name>A0A6G0Z5Q0_APHCR</name>
<dbReference type="EMBL" id="VUJU01001363">
    <property type="protein sequence ID" value="KAF0765606.1"/>
    <property type="molecule type" value="Genomic_DNA"/>
</dbReference>
<keyword evidence="1" id="KW-0812">Transmembrane</keyword>
<dbReference type="Proteomes" id="UP000478052">
    <property type="component" value="Unassembled WGS sequence"/>
</dbReference>
<organism evidence="2 3">
    <name type="scientific">Aphis craccivora</name>
    <name type="common">Cowpea aphid</name>
    <dbReference type="NCBI Taxonomy" id="307492"/>
    <lineage>
        <taxon>Eukaryota</taxon>
        <taxon>Metazoa</taxon>
        <taxon>Ecdysozoa</taxon>
        <taxon>Arthropoda</taxon>
        <taxon>Hexapoda</taxon>
        <taxon>Insecta</taxon>
        <taxon>Pterygota</taxon>
        <taxon>Neoptera</taxon>
        <taxon>Paraneoptera</taxon>
        <taxon>Hemiptera</taxon>
        <taxon>Sternorrhyncha</taxon>
        <taxon>Aphidomorpha</taxon>
        <taxon>Aphidoidea</taxon>
        <taxon>Aphididae</taxon>
        <taxon>Aphidini</taxon>
        <taxon>Aphis</taxon>
        <taxon>Aphis</taxon>
    </lineage>
</organism>